<dbReference type="EMBL" id="JAXCLX010000004">
    <property type="protein sequence ID" value="MDY0874325.1"/>
    <property type="molecule type" value="Genomic_DNA"/>
</dbReference>
<keyword evidence="3" id="KW-0378">Hydrolase</keyword>
<dbReference type="PANTHER" id="PTHR42978:SF3">
    <property type="entry name" value="BLR3078 PROTEIN"/>
    <property type="match status" value="1"/>
</dbReference>
<keyword evidence="2" id="KW-0479">Metal-binding</keyword>
<sequence length="277" mass="29648">MKLISFLLALAGTLAAAQAASAAEVKLWRLDCGTIKVKDLSSFSDTYQYAGKQRTLTDSCYVIQHDKDYMIWDTGLPAGLLNAPLDAAAPMQPTLAATVPQQLEKIGVKLEAISVVGISHYHFDHIGQAADFPKAKLLMGKLDLEAMKSEPLPFGAVPDLLKPWLKDGGAVEPVSGDKDVFGDGSVTMLTMPGHTPGSYALLVKLAKTGPVLLSGDIVHFEEQLKNEGVPPFNTDRAQSLASMDRLARMAKSLKATLVVQHDAGDIKKLPAFPKAAE</sequence>
<evidence type="ECO:0000259" key="6">
    <source>
        <dbReference type="SMART" id="SM00849"/>
    </source>
</evidence>
<dbReference type="CDD" id="cd07729">
    <property type="entry name" value="AHL_lactonase_MBL-fold"/>
    <property type="match status" value="1"/>
</dbReference>
<evidence type="ECO:0000256" key="2">
    <source>
        <dbReference type="ARBA" id="ARBA00022723"/>
    </source>
</evidence>
<evidence type="ECO:0000256" key="5">
    <source>
        <dbReference type="SAM" id="SignalP"/>
    </source>
</evidence>
<evidence type="ECO:0000256" key="4">
    <source>
        <dbReference type="ARBA" id="ARBA00022833"/>
    </source>
</evidence>
<dbReference type="Pfam" id="PF00753">
    <property type="entry name" value="Lactamase_B"/>
    <property type="match status" value="1"/>
</dbReference>
<proteinExistence type="inferred from homology"/>
<dbReference type="InterPro" id="IPR036866">
    <property type="entry name" value="RibonucZ/Hydroxyglut_hydro"/>
</dbReference>
<dbReference type="PANTHER" id="PTHR42978">
    <property type="entry name" value="QUORUM-QUENCHING LACTONASE YTNP-RELATED-RELATED"/>
    <property type="match status" value="1"/>
</dbReference>
<keyword evidence="8" id="KW-1185">Reference proteome</keyword>
<evidence type="ECO:0000313" key="7">
    <source>
        <dbReference type="EMBL" id="MDY0874325.1"/>
    </source>
</evidence>
<gene>
    <name evidence="7" type="ORF">SMD31_20465</name>
</gene>
<comment type="caution">
    <text evidence="7">The sequence shown here is derived from an EMBL/GenBank/DDBJ whole genome shotgun (WGS) entry which is preliminary data.</text>
</comment>
<protein>
    <submittedName>
        <fullName evidence="7">N-acyl homoserine lactonase family protein</fullName>
    </submittedName>
</protein>
<accession>A0ABU5E527</accession>
<feature type="signal peptide" evidence="5">
    <location>
        <begin position="1"/>
        <end position="22"/>
    </location>
</feature>
<feature type="domain" description="Metallo-beta-lactamase" evidence="6">
    <location>
        <begin position="57"/>
        <end position="261"/>
    </location>
</feature>
<keyword evidence="5" id="KW-0732">Signal</keyword>
<comment type="similarity">
    <text evidence="1">Belongs to the metallo-beta-lactamase superfamily.</text>
</comment>
<dbReference type="SMART" id="SM00849">
    <property type="entry name" value="Lactamase_B"/>
    <property type="match status" value="1"/>
</dbReference>
<dbReference type="RefSeq" id="WP_320502792.1">
    <property type="nucleotide sequence ID" value="NZ_JAXCLX010000004.1"/>
</dbReference>
<dbReference type="Gene3D" id="3.60.15.10">
    <property type="entry name" value="Ribonuclease Z/Hydroxyacylglutathione hydrolase-like"/>
    <property type="match status" value="1"/>
</dbReference>
<evidence type="ECO:0000256" key="1">
    <source>
        <dbReference type="ARBA" id="ARBA00007749"/>
    </source>
</evidence>
<dbReference type="SUPFAM" id="SSF56281">
    <property type="entry name" value="Metallo-hydrolase/oxidoreductase"/>
    <property type="match status" value="1"/>
</dbReference>
<dbReference type="InterPro" id="IPR001279">
    <property type="entry name" value="Metallo-B-lactamas"/>
</dbReference>
<evidence type="ECO:0000313" key="8">
    <source>
        <dbReference type="Proteomes" id="UP001271769"/>
    </source>
</evidence>
<dbReference type="InterPro" id="IPR051013">
    <property type="entry name" value="MBL_superfamily_lactonases"/>
</dbReference>
<evidence type="ECO:0000256" key="3">
    <source>
        <dbReference type="ARBA" id="ARBA00022801"/>
    </source>
</evidence>
<organism evidence="7 8">
    <name type="scientific">Dongia rigui</name>
    <dbReference type="NCBI Taxonomy" id="940149"/>
    <lineage>
        <taxon>Bacteria</taxon>
        <taxon>Pseudomonadati</taxon>
        <taxon>Pseudomonadota</taxon>
        <taxon>Alphaproteobacteria</taxon>
        <taxon>Rhodospirillales</taxon>
        <taxon>Dongiaceae</taxon>
        <taxon>Dongia</taxon>
    </lineage>
</organism>
<name>A0ABU5E527_9PROT</name>
<keyword evidence="4" id="KW-0862">Zinc</keyword>
<reference evidence="7 8" key="1">
    <citation type="journal article" date="2013" name="Antonie Van Leeuwenhoek">
        <title>Dongia rigui sp. nov., isolated from freshwater of a large wetland in Korea.</title>
        <authorList>
            <person name="Baik K.S."/>
            <person name="Hwang Y.M."/>
            <person name="Choi J.S."/>
            <person name="Kwon J."/>
            <person name="Seong C.N."/>
        </authorList>
    </citation>
    <scope>NUCLEOTIDE SEQUENCE [LARGE SCALE GENOMIC DNA]</scope>
    <source>
        <strain evidence="7 8">04SU4-P</strain>
    </source>
</reference>
<feature type="chain" id="PRO_5047101845" evidence="5">
    <location>
        <begin position="23"/>
        <end position="277"/>
    </location>
</feature>
<dbReference type="Proteomes" id="UP001271769">
    <property type="component" value="Unassembled WGS sequence"/>
</dbReference>